<sequence length="72" mass="7693">MATLTVKNCIPQGYEACSLKTKKRKTKVAQQTRGTISENNDYREHTAFPEGSATGAVTGWHNIGGGVLALGK</sequence>
<evidence type="ECO:0000313" key="1">
    <source>
        <dbReference type="EMBL" id="KAJ8968649.1"/>
    </source>
</evidence>
<dbReference type="EMBL" id="JAPWTJ010001953">
    <property type="protein sequence ID" value="KAJ8968649.1"/>
    <property type="molecule type" value="Genomic_DNA"/>
</dbReference>
<evidence type="ECO:0000313" key="2">
    <source>
        <dbReference type="Proteomes" id="UP001162164"/>
    </source>
</evidence>
<dbReference type="Proteomes" id="UP001162164">
    <property type="component" value="Unassembled WGS sequence"/>
</dbReference>
<comment type="caution">
    <text evidence="1">The sequence shown here is derived from an EMBL/GenBank/DDBJ whole genome shotgun (WGS) entry which is preliminary data.</text>
</comment>
<organism evidence="1 2">
    <name type="scientific">Molorchus minor</name>
    <dbReference type="NCBI Taxonomy" id="1323400"/>
    <lineage>
        <taxon>Eukaryota</taxon>
        <taxon>Metazoa</taxon>
        <taxon>Ecdysozoa</taxon>
        <taxon>Arthropoda</taxon>
        <taxon>Hexapoda</taxon>
        <taxon>Insecta</taxon>
        <taxon>Pterygota</taxon>
        <taxon>Neoptera</taxon>
        <taxon>Endopterygota</taxon>
        <taxon>Coleoptera</taxon>
        <taxon>Polyphaga</taxon>
        <taxon>Cucujiformia</taxon>
        <taxon>Chrysomeloidea</taxon>
        <taxon>Cerambycidae</taxon>
        <taxon>Lamiinae</taxon>
        <taxon>Monochamini</taxon>
        <taxon>Molorchus</taxon>
    </lineage>
</organism>
<protein>
    <submittedName>
        <fullName evidence="1">Uncharacterized protein</fullName>
    </submittedName>
</protein>
<reference evidence="1" key="1">
    <citation type="journal article" date="2023" name="Insect Mol. Biol.">
        <title>Genome sequencing provides insights into the evolution of gene families encoding plant cell wall-degrading enzymes in longhorned beetles.</title>
        <authorList>
            <person name="Shin N.R."/>
            <person name="Okamura Y."/>
            <person name="Kirsch R."/>
            <person name="Pauchet Y."/>
        </authorList>
    </citation>
    <scope>NUCLEOTIDE SEQUENCE</scope>
    <source>
        <strain evidence="1">MMC_N1</strain>
    </source>
</reference>
<gene>
    <name evidence="1" type="ORF">NQ317_015727</name>
</gene>
<keyword evidence="2" id="KW-1185">Reference proteome</keyword>
<proteinExistence type="predicted"/>
<name>A0ABQ9IXP2_9CUCU</name>
<accession>A0ABQ9IXP2</accession>